<sequence length="580" mass="65111">MTTASLDVQPNTTTWTKLADGVEINQEALSPQAQSILTDEAVALVAKVHRRFEHERQTLLAARRTRQDAYDNGAVPGFLPQDEHPEAHTDWQVDPLPDDILQRRVEITGPVNDPKMVINMLSRTDDGHRADAAMLDFEDAMKPTWPNVMQGVHNVKEAAEGTLSFTKTDADGNALKEYAIDPDDMPLLMVRVRGLHLYESNLLVNNIPVSGGLLDLVLTAYHTAQTLIDQGKTPKYYIPKVEHYKEARWWNAVLSFIERELGIDEGTIKTTLLIETLEAAFQMEEILYEMRTHAAGLNGGRWDKIFSDIKVLKAHDDRVMADRNSIGMNRPWMANYVKQLIRVCHTHGAFGMGGMAPQTPGRTEEMRQQQIEKVVADKEFEASIGHDGCWVSHPYFIGPAMQPFNEKLEAKGTTHQLDVIPDLPEQPDLLPKSTSPKTLDGVRVNVRVAIGYMQGWGNDYGCVAWDNRMEDLATFEISRAQVWQWLHHGITLDDGTEVTPELVTRIFDEEIAVIESEVEDAMEGASDDAVEATKASFRTARACAEQIFLEDDFRAFLTCSSERYGDAAHREALLEEDSCV</sequence>
<evidence type="ECO:0000256" key="1">
    <source>
        <dbReference type="ARBA" id="ARBA00006394"/>
    </source>
</evidence>
<evidence type="ECO:0000256" key="2">
    <source>
        <dbReference type="ARBA" id="ARBA00012636"/>
    </source>
</evidence>
<evidence type="ECO:0000259" key="9">
    <source>
        <dbReference type="Pfam" id="PF20656"/>
    </source>
</evidence>
<comment type="similarity">
    <text evidence="1">Belongs to the malate synthase family.</text>
</comment>
<accession>A0A2H3NM92</accession>
<feature type="domain" description="Malate synthase N-terminal" evidence="9">
    <location>
        <begin position="22"/>
        <end position="84"/>
    </location>
</feature>
<dbReference type="InterPro" id="IPR046363">
    <property type="entry name" value="MS_N_TIM-barrel_dom"/>
</dbReference>
<dbReference type="PIRSF" id="PIRSF001363">
    <property type="entry name" value="Malate_synth"/>
    <property type="match status" value="1"/>
</dbReference>
<evidence type="ECO:0000256" key="3">
    <source>
        <dbReference type="ARBA" id="ARBA00022435"/>
    </source>
</evidence>
<protein>
    <recommendedName>
        <fullName evidence="2">malate synthase</fullName>
        <ecNumber evidence="2">2.3.3.9</ecNumber>
    </recommendedName>
</protein>
<evidence type="ECO:0000313" key="11">
    <source>
        <dbReference type="EMBL" id="PEN07095.1"/>
    </source>
</evidence>
<evidence type="ECO:0000256" key="5">
    <source>
        <dbReference type="ARBA" id="ARBA00022679"/>
    </source>
</evidence>
<dbReference type="InterPro" id="IPR006252">
    <property type="entry name" value="Malate_synthA"/>
</dbReference>
<feature type="domain" description="Malate synthase TIM barrel" evidence="8">
    <location>
        <begin position="188"/>
        <end position="411"/>
    </location>
</feature>
<dbReference type="Gene3D" id="1.20.1220.12">
    <property type="entry name" value="Malate synthase, domain III"/>
    <property type="match status" value="1"/>
</dbReference>
<dbReference type="GO" id="GO:0005737">
    <property type="term" value="C:cytoplasm"/>
    <property type="evidence" value="ECO:0007669"/>
    <property type="project" value="TreeGrafter"/>
</dbReference>
<dbReference type="Gene3D" id="3.20.20.360">
    <property type="entry name" value="Malate synthase, domain 3"/>
    <property type="match status" value="1"/>
</dbReference>
<evidence type="ECO:0000259" key="8">
    <source>
        <dbReference type="Pfam" id="PF01274"/>
    </source>
</evidence>
<keyword evidence="3" id="KW-0329">Glyoxylate bypass</keyword>
<feature type="domain" description="Malate synthase C-terminal" evidence="10">
    <location>
        <begin position="438"/>
        <end position="560"/>
    </location>
</feature>
<keyword evidence="5" id="KW-0808">Transferase</keyword>
<dbReference type="FunFam" id="3.20.20.360:FF:000001">
    <property type="entry name" value="Malate synthase"/>
    <property type="match status" value="1"/>
</dbReference>
<dbReference type="PANTHER" id="PTHR42902">
    <property type="entry name" value="MALATE SYNTHASE"/>
    <property type="match status" value="1"/>
</dbReference>
<feature type="active site" description="Proton acceptor" evidence="7">
    <location>
        <position position="191"/>
    </location>
</feature>
<dbReference type="FunFam" id="1.20.1220.12:FF:000001">
    <property type="entry name" value="Malate synthase"/>
    <property type="match status" value="1"/>
</dbReference>
<comment type="catalytic activity">
    <reaction evidence="6">
        <text>glyoxylate + acetyl-CoA + H2O = (S)-malate + CoA + H(+)</text>
        <dbReference type="Rhea" id="RHEA:18181"/>
        <dbReference type="ChEBI" id="CHEBI:15377"/>
        <dbReference type="ChEBI" id="CHEBI:15378"/>
        <dbReference type="ChEBI" id="CHEBI:15589"/>
        <dbReference type="ChEBI" id="CHEBI:36655"/>
        <dbReference type="ChEBI" id="CHEBI:57287"/>
        <dbReference type="ChEBI" id="CHEBI:57288"/>
        <dbReference type="EC" id="2.3.3.9"/>
    </reaction>
</comment>
<dbReference type="Proteomes" id="UP000221024">
    <property type="component" value="Unassembled WGS sequence"/>
</dbReference>
<dbReference type="GO" id="GO:0006099">
    <property type="term" value="P:tricarboxylic acid cycle"/>
    <property type="evidence" value="ECO:0007669"/>
    <property type="project" value="UniProtKB-KW"/>
</dbReference>
<keyword evidence="4" id="KW-0816">Tricarboxylic acid cycle</keyword>
<dbReference type="InterPro" id="IPR048356">
    <property type="entry name" value="MS_N"/>
</dbReference>
<dbReference type="OrthoDB" id="9768429at2"/>
<dbReference type="SUPFAM" id="SSF51645">
    <property type="entry name" value="Malate synthase G"/>
    <property type="match status" value="1"/>
</dbReference>
<proteinExistence type="inferred from homology"/>
<dbReference type="EMBL" id="PDEP01000006">
    <property type="protein sequence ID" value="PEN07095.1"/>
    <property type="molecule type" value="Genomic_DNA"/>
</dbReference>
<dbReference type="Pfam" id="PF01274">
    <property type="entry name" value="MS_TIM-barrel"/>
    <property type="match status" value="1"/>
</dbReference>
<feature type="active site" description="Proton donor" evidence="7">
    <location>
        <position position="471"/>
    </location>
</feature>
<dbReference type="RefSeq" id="WP_098062124.1">
    <property type="nucleotide sequence ID" value="NZ_PDEP01000006.1"/>
</dbReference>
<evidence type="ECO:0000256" key="6">
    <source>
        <dbReference type="ARBA" id="ARBA00047918"/>
    </source>
</evidence>
<dbReference type="Pfam" id="PF20656">
    <property type="entry name" value="MS_N"/>
    <property type="match status" value="1"/>
</dbReference>
<organism evidence="11 12">
    <name type="scientific">Longimonas halophila</name>
    <dbReference type="NCBI Taxonomy" id="1469170"/>
    <lineage>
        <taxon>Bacteria</taxon>
        <taxon>Pseudomonadati</taxon>
        <taxon>Rhodothermota</taxon>
        <taxon>Rhodothermia</taxon>
        <taxon>Rhodothermales</taxon>
        <taxon>Salisaetaceae</taxon>
        <taxon>Longimonas</taxon>
    </lineage>
</organism>
<dbReference type="AlphaFoldDB" id="A0A2H3NM92"/>
<keyword evidence="12" id="KW-1185">Reference proteome</keyword>
<dbReference type="EC" id="2.3.3.9" evidence="2"/>
<comment type="caution">
    <text evidence="11">The sequence shown here is derived from an EMBL/GenBank/DDBJ whole genome shotgun (WGS) entry which is preliminary data.</text>
</comment>
<dbReference type="InterPro" id="IPR001465">
    <property type="entry name" value="Malate_synthase_TIM"/>
</dbReference>
<evidence type="ECO:0000256" key="4">
    <source>
        <dbReference type="ARBA" id="ARBA00022532"/>
    </source>
</evidence>
<dbReference type="Pfam" id="PF20659">
    <property type="entry name" value="MS_C"/>
    <property type="match status" value="1"/>
</dbReference>
<evidence type="ECO:0000313" key="12">
    <source>
        <dbReference type="Proteomes" id="UP000221024"/>
    </source>
</evidence>
<dbReference type="GO" id="GO:0004474">
    <property type="term" value="F:malate synthase activity"/>
    <property type="evidence" value="ECO:0007669"/>
    <property type="project" value="UniProtKB-EC"/>
</dbReference>
<dbReference type="PANTHER" id="PTHR42902:SF1">
    <property type="entry name" value="MALATE SYNTHASE 1-RELATED"/>
    <property type="match status" value="1"/>
</dbReference>
<name>A0A2H3NM92_9BACT</name>
<dbReference type="InterPro" id="IPR011076">
    <property type="entry name" value="Malate_synth_sf"/>
</dbReference>
<evidence type="ECO:0000256" key="7">
    <source>
        <dbReference type="PIRSR" id="PIRSR001363-1"/>
    </source>
</evidence>
<dbReference type="InterPro" id="IPR048355">
    <property type="entry name" value="MS_C"/>
</dbReference>
<evidence type="ECO:0000259" key="10">
    <source>
        <dbReference type="Pfam" id="PF20659"/>
    </source>
</evidence>
<gene>
    <name evidence="11" type="ORF">CRI93_08140</name>
</gene>
<dbReference type="InterPro" id="IPR044856">
    <property type="entry name" value="Malate_synth_C_sf"/>
</dbReference>
<dbReference type="GO" id="GO:0006097">
    <property type="term" value="P:glyoxylate cycle"/>
    <property type="evidence" value="ECO:0007669"/>
    <property type="project" value="UniProtKB-KW"/>
</dbReference>
<reference evidence="11 12" key="1">
    <citation type="submission" date="2017-10" db="EMBL/GenBank/DDBJ databases">
        <title>Draft genome of Longimonas halophila.</title>
        <authorList>
            <person name="Goh K.M."/>
            <person name="Shamsir M.S."/>
            <person name="Lim S.W."/>
        </authorList>
    </citation>
    <scope>NUCLEOTIDE SEQUENCE [LARGE SCALE GENOMIC DNA]</scope>
    <source>
        <strain evidence="11 12">KCTC 42399</strain>
    </source>
</reference>